<evidence type="ECO:0000313" key="3">
    <source>
        <dbReference type="Proteomes" id="UP001066276"/>
    </source>
</evidence>
<feature type="region of interest" description="Disordered" evidence="1">
    <location>
        <begin position="37"/>
        <end position="58"/>
    </location>
</feature>
<evidence type="ECO:0000256" key="1">
    <source>
        <dbReference type="SAM" id="MobiDB-lite"/>
    </source>
</evidence>
<proteinExistence type="predicted"/>
<name>A0AAV7PSS1_PLEWA</name>
<reference evidence="2" key="1">
    <citation type="journal article" date="2022" name="bioRxiv">
        <title>Sequencing and chromosome-scale assembly of the giantPleurodeles waltlgenome.</title>
        <authorList>
            <person name="Brown T."/>
            <person name="Elewa A."/>
            <person name="Iarovenko S."/>
            <person name="Subramanian E."/>
            <person name="Araus A.J."/>
            <person name="Petzold A."/>
            <person name="Susuki M."/>
            <person name="Suzuki K.-i.T."/>
            <person name="Hayashi T."/>
            <person name="Toyoda A."/>
            <person name="Oliveira C."/>
            <person name="Osipova E."/>
            <person name="Leigh N.D."/>
            <person name="Simon A."/>
            <person name="Yun M.H."/>
        </authorList>
    </citation>
    <scope>NUCLEOTIDE SEQUENCE</scope>
    <source>
        <strain evidence="2">20211129_DDA</strain>
        <tissue evidence="2">Liver</tissue>
    </source>
</reference>
<gene>
    <name evidence="2" type="ORF">NDU88_009443</name>
</gene>
<organism evidence="2 3">
    <name type="scientific">Pleurodeles waltl</name>
    <name type="common">Iberian ribbed newt</name>
    <dbReference type="NCBI Taxonomy" id="8319"/>
    <lineage>
        <taxon>Eukaryota</taxon>
        <taxon>Metazoa</taxon>
        <taxon>Chordata</taxon>
        <taxon>Craniata</taxon>
        <taxon>Vertebrata</taxon>
        <taxon>Euteleostomi</taxon>
        <taxon>Amphibia</taxon>
        <taxon>Batrachia</taxon>
        <taxon>Caudata</taxon>
        <taxon>Salamandroidea</taxon>
        <taxon>Salamandridae</taxon>
        <taxon>Pleurodelinae</taxon>
        <taxon>Pleurodeles</taxon>
    </lineage>
</organism>
<comment type="caution">
    <text evidence="2">The sequence shown here is derived from an EMBL/GenBank/DDBJ whole genome shotgun (WGS) entry which is preliminary data.</text>
</comment>
<protein>
    <submittedName>
        <fullName evidence="2">Uncharacterized protein</fullName>
    </submittedName>
</protein>
<feature type="compositionally biased region" description="Polar residues" evidence="1">
    <location>
        <begin position="37"/>
        <end position="47"/>
    </location>
</feature>
<sequence>CCRYHLYYVLNGRRRRNFSSLPRNILSITSLMWTRSSRGPIHSSNLTPKKMTTLGRKS</sequence>
<dbReference type="Proteomes" id="UP001066276">
    <property type="component" value="Chromosome 7"/>
</dbReference>
<feature type="non-terminal residue" evidence="2">
    <location>
        <position position="58"/>
    </location>
</feature>
<accession>A0AAV7PSS1</accession>
<feature type="non-terminal residue" evidence="2">
    <location>
        <position position="1"/>
    </location>
</feature>
<dbReference type="AlphaFoldDB" id="A0AAV7PSS1"/>
<evidence type="ECO:0000313" key="2">
    <source>
        <dbReference type="EMBL" id="KAJ1131100.1"/>
    </source>
</evidence>
<dbReference type="EMBL" id="JANPWB010000011">
    <property type="protein sequence ID" value="KAJ1131100.1"/>
    <property type="molecule type" value="Genomic_DNA"/>
</dbReference>
<keyword evidence="3" id="KW-1185">Reference proteome</keyword>